<dbReference type="EMBL" id="NPEU01000113">
    <property type="protein sequence ID" value="RAI38677.1"/>
    <property type="molecule type" value="Genomic_DNA"/>
</dbReference>
<proteinExistence type="predicted"/>
<accession>A0A327KJK5</accession>
<evidence type="ECO:0000313" key="2">
    <source>
        <dbReference type="Proteomes" id="UP000248863"/>
    </source>
</evidence>
<name>A0A327KJK5_9BRAD</name>
<dbReference type="RefSeq" id="WP_111357392.1">
    <property type="nucleotide sequence ID" value="NZ_NHSK01000218.1"/>
</dbReference>
<dbReference type="NCBIfam" id="TIGR03809">
    <property type="entry name" value="TIGR03809 family protein"/>
    <property type="match status" value="1"/>
</dbReference>
<sequence length="136" mass="14722">MPPTIPRAFSAATSRKGLELAERRRAHLVELYKSGRWRRYFDEQEFLARTREAVREVELWTAAVALWDEPAAAAPAELVGAAPVPEIRIVVADADADLPAERPADEIADTIDVMPAGVMSQPSGVDQSLGVSTGLA</sequence>
<evidence type="ECO:0000313" key="1">
    <source>
        <dbReference type="EMBL" id="RAI38677.1"/>
    </source>
</evidence>
<gene>
    <name evidence="1" type="ORF">CH338_11900</name>
</gene>
<dbReference type="OrthoDB" id="8127035at2"/>
<dbReference type="InterPro" id="IPR022268">
    <property type="entry name" value="CHP03809"/>
</dbReference>
<reference evidence="1 2" key="1">
    <citation type="submission" date="2017-07" db="EMBL/GenBank/DDBJ databases">
        <title>Draft Genome Sequences of Select Purple Nonsulfur Bacteria.</title>
        <authorList>
            <person name="Lasarre B."/>
            <person name="Mckinlay J.B."/>
        </authorList>
    </citation>
    <scope>NUCLEOTIDE SEQUENCE [LARGE SCALE GENOMIC DNA]</scope>
    <source>
        <strain evidence="1 2">DSM 11907</strain>
    </source>
</reference>
<keyword evidence="2" id="KW-1185">Reference proteome</keyword>
<dbReference type="Proteomes" id="UP000248863">
    <property type="component" value="Unassembled WGS sequence"/>
</dbReference>
<comment type="caution">
    <text evidence="1">The sequence shown here is derived from an EMBL/GenBank/DDBJ whole genome shotgun (WGS) entry which is preliminary data.</text>
</comment>
<dbReference type="AlphaFoldDB" id="A0A327KJK5"/>
<organism evidence="1 2">
    <name type="scientific">Rhodoplanes elegans</name>
    <dbReference type="NCBI Taxonomy" id="29408"/>
    <lineage>
        <taxon>Bacteria</taxon>
        <taxon>Pseudomonadati</taxon>
        <taxon>Pseudomonadota</taxon>
        <taxon>Alphaproteobacteria</taxon>
        <taxon>Hyphomicrobiales</taxon>
        <taxon>Nitrobacteraceae</taxon>
        <taxon>Rhodoplanes</taxon>
    </lineage>
</organism>
<protein>
    <submittedName>
        <fullName evidence="1">TIGR03809 family protein</fullName>
    </submittedName>
</protein>